<dbReference type="Proteomes" id="UP001634394">
    <property type="component" value="Unassembled WGS sequence"/>
</dbReference>
<accession>A0ABD3X450</accession>
<gene>
    <name evidence="1" type="ORF">ACJMK2_032044</name>
</gene>
<dbReference type="AlphaFoldDB" id="A0ABD3X450"/>
<feature type="non-terminal residue" evidence="1">
    <location>
        <position position="78"/>
    </location>
</feature>
<dbReference type="SUPFAM" id="SSF49785">
    <property type="entry name" value="Galactose-binding domain-like"/>
    <property type="match status" value="1"/>
</dbReference>
<protein>
    <submittedName>
        <fullName evidence="1">Uncharacterized protein</fullName>
    </submittedName>
</protein>
<name>A0ABD3X450_SINWO</name>
<dbReference type="Gene3D" id="2.60.120.260">
    <property type="entry name" value="Galactose-binding domain-like"/>
    <property type="match status" value="1"/>
</dbReference>
<feature type="non-terminal residue" evidence="1">
    <location>
        <position position="1"/>
    </location>
</feature>
<dbReference type="EMBL" id="JBJQND010000004">
    <property type="protein sequence ID" value="KAL3879758.1"/>
    <property type="molecule type" value="Genomic_DNA"/>
</dbReference>
<comment type="caution">
    <text evidence="1">The sequence shown here is derived from an EMBL/GenBank/DDBJ whole genome shotgun (WGS) entry which is preliminary data.</text>
</comment>
<dbReference type="InterPro" id="IPR008979">
    <property type="entry name" value="Galactose-bd-like_sf"/>
</dbReference>
<sequence>VVNSALNKYATQSTTLNFNNFEWTADKAVDGNSNGRNPNISRTCSATQYKPDSIHTWEVDIGVQIVIKTITVYGRTDK</sequence>
<organism evidence="1 2">
    <name type="scientific">Sinanodonta woodiana</name>
    <name type="common">Chinese pond mussel</name>
    <name type="synonym">Anodonta woodiana</name>
    <dbReference type="NCBI Taxonomy" id="1069815"/>
    <lineage>
        <taxon>Eukaryota</taxon>
        <taxon>Metazoa</taxon>
        <taxon>Spiralia</taxon>
        <taxon>Lophotrochozoa</taxon>
        <taxon>Mollusca</taxon>
        <taxon>Bivalvia</taxon>
        <taxon>Autobranchia</taxon>
        <taxon>Heteroconchia</taxon>
        <taxon>Palaeoheterodonta</taxon>
        <taxon>Unionida</taxon>
        <taxon>Unionoidea</taxon>
        <taxon>Unionidae</taxon>
        <taxon>Unioninae</taxon>
        <taxon>Sinanodonta</taxon>
    </lineage>
</organism>
<keyword evidence="2" id="KW-1185">Reference proteome</keyword>
<evidence type="ECO:0000313" key="1">
    <source>
        <dbReference type="EMBL" id="KAL3879758.1"/>
    </source>
</evidence>
<reference evidence="1 2" key="1">
    <citation type="submission" date="2024-11" db="EMBL/GenBank/DDBJ databases">
        <title>Chromosome-level genome assembly of the freshwater bivalve Anodonta woodiana.</title>
        <authorList>
            <person name="Chen X."/>
        </authorList>
    </citation>
    <scope>NUCLEOTIDE SEQUENCE [LARGE SCALE GENOMIC DNA]</scope>
    <source>
        <strain evidence="1">MN2024</strain>
        <tissue evidence="1">Gills</tissue>
    </source>
</reference>
<evidence type="ECO:0000313" key="2">
    <source>
        <dbReference type="Proteomes" id="UP001634394"/>
    </source>
</evidence>
<proteinExistence type="predicted"/>